<evidence type="ECO:0000313" key="1">
    <source>
        <dbReference type="EMBL" id="MEK7954109.1"/>
    </source>
</evidence>
<reference evidence="1 2" key="1">
    <citation type="submission" date="2024-04" db="EMBL/GenBank/DDBJ databases">
        <title>Luteolibacter sp. isolated from soil.</title>
        <authorList>
            <person name="An J."/>
        </authorList>
    </citation>
    <scope>NUCLEOTIDE SEQUENCE [LARGE SCALE GENOMIC DNA]</scope>
    <source>
        <strain evidence="1 2">Y139</strain>
    </source>
</reference>
<dbReference type="Proteomes" id="UP001371305">
    <property type="component" value="Unassembled WGS sequence"/>
</dbReference>
<organism evidence="1 2">
    <name type="scientific">Luteolibacter soli</name>
    <dbReference type="NCBI Taxonomy" id="3135280"/>
    <lineage>
        <taxon>Bacteria</taxon>
        <taxon>Pseudomonadati</taxon>
        <taxon>Verrucomicrobiota</taxon>
        <taxon>Verrucomicrobiia</taxon>
        <taxon>Verrucomicrobiales</taxon>
        <taxon>Verrucomicrobiaceae</taxon>
        <taxon>Luteolibacter</taxon>
    </lineage>
</organism>
<dbReference type="Pfam" id="PF05708">
    <property type="entry name" value="Peptidase_C92"/>
    <property type="match status" value="1"/>
</dbReference>
<accession>A0ABU9B4H4</accession>
<evidence type="ECO:0000313" key="2">
    <source>
        <dbReference type="Proteomes" id="UP001371305"/>
    </source>
</evidence>
<proteinExistence type="predicted"/>
<dbReference type="EMBL" id="JBBUKT010000016">
    <property type="protein sequence ID" value="MEK7954109.1"/>
    <property type="molecule type" value="Genomic_DNA"/>
</dbReference>
<dbReference type="Gene3D" id="3.90.1720.10">
    <property type="entry name" value="endopeptidase domain like (from Nostoc punctiforme)"/>
    <property type="match status" value="1"/>
</dbReference>
<keyword evidence="2" id="KW-1185">Reference proteome</keyword>
<dbReference type="RefSeq" id="WP_341407877.1">
    <property type="nucleotide sequence ID" value="NZ_JBBUKT010000016.1"/>
</dbReference>
<dbReference type="InterPro" id="IPR038765">
    <property type="entry name" value="Papain-like_cys_pep_sf"/>
</dbReference>
<name>A0ABU9B4H4_9BACT</name>
<gene>
    <name evidence="1" type="ORF">WKV53_26570</name>
</gene>
<dbReference type="InterPro" id="IPR024453">
    <property type="entry name" value="Peptidase_C92"/>
</dbReference>
<comment type="caution">
    <text evidence="1">The sequence shown here is derived from an EMBL/GenBank/DDBJ whole genome shotgun (WGS) entry which is preliminary data.</text>
</comment>
<protein>
    <submittedName>
        <fullName evidence="1">YiiX/YebB-like N1pC/P60 family cysteine hydrolase</fullName>
    </submittedName>
</protein>
<dbReference type="SUPFAM" id="SSF54001">
    <property type="entry name" value="Cysteine proteinases"/>
    <property type="match status" value="1"/>
</dbReference>
<sequence>MNEAGHPGCEPCVREGARTVAGAAPAARAGLELPFLDAASARGYFTPDEDEVVRVRYAQYLGVRGALLSTLAELEKACAPVNGGWEKQLPAFAVAFAAACLLLRQARGVASVAGKHPLLAKKLDEPSPVHGIPRKTFTFLFRATTDPLRLILFREAATFYDKHRSKIAGLGSHPDLTPAVSLLEEEDEWIERRKRDIVRRRLAYGWHSFLRRHRSAWAQSVFGVFEWSGRAISELRQPGVKPAGAPKRVTPELREKILRLAKPGDVFVTRHDDAMSNLFLPGHWPHAAFFIGTESQRIALGMDTPPAGAADPVVFLEAKKDGVRFRPASDTLEVDALVILRPPLGAMELAASLARGMRHVDKPYDFAFDFRNSDRLACTAVIYRAYHGAGELAFSLVETGGRLCLPAEELISQALAQGFRVVATCGVGKDEIVSGTRAELVLHASRSAL</sequence>